<evidence type="ECO:0000313" key="4">
    <source>
        <dbReference type="Proteomes" id="UP001597201"/>
    </source>
</evidence>
<protein>
    <submittedName>
        <fullName evidence="3">Sensor histidine kinase</fullName>
        <ecNumber evidence="3">2.7.13.3</ecNumber>
    </submittedName>
</protein>
<feature type="transmembrane region" description="Helical" evidence="1">
    <location>
        <begin position="119"/>
        <end position="138"/>
    </location>
</feature>
<comment type="caution">
    <text evidence="3">The sequence shown here is derived from an EMBL/GenBank/DDBJ whole genome shotgun (WGS) entry which is preliminary data.</text>
</comment>
<dbReference type="Pfam" id="PF06580">
    <property type="entry name" value="His_kinase"/>
    <property type="match status" value="1"/>
</dbReference>
<name>A0ABW3XYN6_9FLAO</name>
<feature type="transmembrane region" description="Helical" evidence="1">
    <location>
        <begin position="78"/>
        <end position="99"/>
    </location>
</feature>
<dbReference type="EC" id="2.7.13.3" evidence="3"/>
<feature type="transmembrane region" description="Helical" evidence="1">
    <location>
        <begin position="47"/>
        <end position="66"/>
    </location>
</feature>
<keyword evidence="1" id="KW-0472">Membrane</keyword>
<evidence type="ECO:0000256" key="1">
    <source>
        <dbReference type="SAM" id="Phobius"/>
    </source>
</evidence>
<keyword evidence="3" id="KW-0808">Transferase</keyword>
<feature type="domain" description="Signal transduction histidine kinase internal region" evidence="2">
    <location>
        <begin position="162"/>
        <end position="238"/>
    </location>
</feature>
<accession>A0ABW3XYN6</accession>
<keyword evidence="1" id="KW-1133">Transmembrane helix</keyword>
<evidence type="ECO:0000313" key="3">
    <source>
        <dbReference type="EMBL" id="MFD1314011.1"/>
    </source>
</evidence>
<reference evidence="4" key="1">
    <citation type="journal article" date="2019" name="Int. J. Syst. Evol. Microbiol.">
        <title>The Global Catalogue of Microorganisms (GCM) 10K type strain sequencing project: providing services to taxonomists for standard genome sequencing and annotation.</title>
        <authorList>
            <consortium name="The Broad Institute Genomics Platform"/>
            <consortium name="The Broad Institute Genome Sequencing Center for Infectious Disease"/>
            <person name="Wu L."/>
            <person name="Ma J."/>
        </authorList>
    </citation>
    <scope>NUCLEOTIDE SEQUENCE [LARGE SCALE GENOMIC DNA]</scope>
    <source>
        <strain evidence="4">CCUG 61485</strain>
    </source>
</reference>
<sequence>MASIKNILFKQKNHNPYLFNGVIWITTFFVMLFAFSEDNHPKKIDFLYTSFFLITIIIPSLINLYIAIPNLLKKEKYILYAVVFLINLMLFTQLNIWFFDMVIDKIFPDYYFISYNSNLKLIVLFTLFLIGTTLLKIFEDWIFLNRRENEKLVIENQKIQSQLSSLRSQINPHFLFNALNVIYALALDKKEETTDAIVQLSDILRYVIYDSNTNRVMLKDEVKLINSYLEFQKFRLQKSKRIKFNANVENENYLIYPMLLLPLIENSFKYGSNDGLNKPFIKMDLKQINGSFSFCITNNYAISQGHENNNYSGVGIENIKKNLEIIYPDRHVFATEKNNNEFKVTLKLFSHDN</sequence>
<dbReference type="EMBL" id="JBHTMY010000001">
    <property type="protein sequence ID" value="MFD1314011.1"/>
    <property type="molecule type" value="Genomic_DNA"/>
</dbReference>
<keyword evidence="4" id="KW-1185">Reference proteome</keyword>
<dbReference type="RefSeq" id="WP_377175210.1">
    <property type="nucleotide sequence ID" value="NZ_JBHTMY010000001.1"/>
</dbReference>
<proteinExistence type="predicted"/>
<organism evidence="3 4">
    <name type="scientific">Namhaeicola litoreus</name>
    <dbReference type="NCBI Taxonomy" id="1052145"/>
    <lineage>
        <taxon>Bacteria</taxon>
        <taxon>Pseudomonadati</taxon>
        <taxon>Bacteroidota</taxon>
        <taxon>Flavobacteriia</taxon>
        <taxon>Flavobacteriales</taxon>
        <taxon>Flavobacteriaceae</taxon>
        <taxon>Namhaeicola</taxon>
    </lineage>
</organism>
<dbReference type="PANTHER" id="PTHR34220:SF7">
    <property type="entry name" value="SENSOR HISTIDINE KINASE YPDA"/>
    <property type="match status" value="1"/>
</dbReference>
<gene>
    <name evidence="3" type="ORF">ACFQ39_00150</name>
</gene>
<dbReference type="GO" id="GO:0004673">
    <property type="term" value="F:protein histidine kinase activity"/>
    <property type="evidence" value="ECO:0007669"/>
    <property type="project" value="UniProtKB-EC"/>
</dbReference>
<keyword evidence="3" id="KW-0418">Kinase</keyword>
<dbReference type="PANTHER" id="PTHR34220">
    <property type="entry name" value="SENSOR HISTIDINE KINASE YPDA"/>
    <property type="match status" value="1"/>
</dbReference>
<feature type="transmembrane region" description="Helical" evidence="1">
    <location>
        <begin position="17"/>
        <end position="35"/>
    </location>
</feature>
<dbReference type="Proteomes" id="UP001597201">
    <property type="component" value="Unassembled WGS sequence"/>
</dbReference>
<evidence type="ECO:0000259" key="2">
    <source>
        <dbReference type="Pfam" id="PF06580"/>
    </source>
</evidence>
<dbReference type="InterPro" id="IPR010559">
    <property type="entry name" value="Sig_transdc_His_kin_internal"/>
</dbReference>
<keyword evidence="1" id="KW-0812">Transmembrane</keyword>
<dbReference type="InterPro" id="IPR050640">
    <property type="entry name" value="Bact_2-comp_sensor_kinase"/>
</dbReference>